<dbReference type="AlphaFoldDB" id="A0A0A9CCJ4"/>
<evidence type="ECO:0000256" key="1">
    <source>
        <dbReference type="SAM" id="Phobius"/>
    </source>
</evidence>
<keyword evidence="1" id="KW-0812">Transmembrane</keyword>
<sequence>MQISVLRAAVSISELLFFPQVVTEVICTLSFSLFLCCLIRLQFSNVISDFTYL</sequence>
<evidence type="ECO:0000313" key="2">
    <source>
        <dbReference type="EMBL" id="JAD69222.1"/>
    </source>
</evidence>
<keyword evidence="1" id="KW-0472">Membrane</keyword>
<name>A0A0A9CCJ4_ARUDO</name>
<reference evidence="2" key="2">
    <citation type="journal article" date="2015" name="Data Brief">
        <title>Shoot transcriptome of the giant reed, Arundo donax.</title>
        <authorList>
            <person name="Barrero R.A."/>
            <person name="Guerrero F.D."/>
            <person name="Moolhuijzen P."/>
            <person name="Goolsby J.A."/>
            <person name="Tidwell J."/>
            <person name="Bellgard S.E."/>
            <person name="Bellgard M.I."/>
        </authorList>
    </citation>
    <scope>NUCLEOTIDE SEQUENCE</scope>
    <source>
        <tissue evidence="2">Shoot tissue taken approximately 20 cm above the soil surface</tissue>
    </source>
</reference>
<dbReference type="EMBL" id="GBRH01228673">
    <property type="protein sequence ID" value="JAD69222.1"/>
    <property type="molecule type" value="Transcribed_RNA"/>
</dbReference>
<feature type="transmembrane region" description="Helical" evidence="1">
    <location>
        <begin position="21"/>
        <end position="43"/>
    </location>
</feature>
<protein>
    <submittedName>
        <fullName evidence="2">Uncharacterized protein</fullName>
    </submittedName>
</protein>
<keyword evidence="1" id="KW-1133">Transmembrane helix</keyword>
<proteinExistence type="predicted"/>
<accession>A0A0A9CCJ4</accession>
<organism evidence="2">
    <name type="scientific">Arundo donax</name>
    <name type="common">Giant reed</name>
    <name type="synonym">Donax arundinaceus</name>
    <dbReference type="NCBI Taxonomy" id="35708"/>
    <lineage>
        <taxon>Eukaryota</taxon>
        <taxon>Viridiplantae</taxon>
        <taxon>Streptophyta</taxon>
        <taxon>Embryophyta</taxon>
        <taxon>Tracheophyta</taxon>
        <taxon>Spermatophyta</taxon>
        <taxon>Magnoliopsida</taxon>
        <taxon>Liliopsida</taxon>
        <taxon>Poales</taxon>
        <taxon>Poaceae</taxon>
        <taxon>PACMAD clade</taxon>
        <taxon>Arundinoideae</taxon>
        <taxon>Arundineae</taxon>
        <taxon>Arundo</taxon>
    </lineage>
</organism>
<reference evidence="2" key="1">
    <citation type="submission" date="2014-09" db="EMBL/GenBank/DDBJ databases">
        <authorList>
            <person name="Magalhaes I.L.F."/>
            <person name="Oliveira U."/>
            <person name="Santos F.R."/>
            <person name="Vidigal T.H.D.A."/>
            <person name="Brescovit A.D."/>
            <person name="Santos A.J."/>
        </authorList>
    </citation>
    <scope>NUCLEOTIDE SEQUENCE</scope>
    <source>
        <tissue evidence="2">Shoot tissue taken approximately 20 cm above the soil surface</tissue>
    </source>
</reference>